<dbReference type="OrthoDB" id="10524451at2759"/>
<evidence type="ECO:0000313" key="2">
    <source>
        <dbReference type="Proteomes" id="UP000054564"/>
    </source>
</evidence>
<gene>
    <name evidence="1" type="ORF">PSTG_11972</name>
</gene>
<comment type="caution">
    <text evidence="1">The sequence shown here is derived from an EMBL/GenBank/DDBJ whole genome shotgun (WGS) entry which is preliminary data.</text>
</comment>
<dbReference type="PANTHER" id="PTHR33069:SF3">
    <property type="entry name" value="DYNEIN HEAVY CHAIN TAIL DOMAIN-CONTAINING PROTEIN"/>
    <property type="match status" value="1"/>
</dbReference>
<name>A0A0L0V5Z8_9BASI</name>
<sequence>MSESDRPPDERSDQRYWHLGDLVTYGLRRLRKKYDPTTNGQLDQTSAGELVSALSVSEVESQQDLLNELQSRLLPALQYQITVLSLSLDPSRIQKDPAKNLNIALKVQLELDYTLDQLRSAVATVCRGPAITTNRSDDHHLKSLKSYRLHHLKTKLLSLYQRLCDTFVLASELIQQMGFTSELPKNLHQTDVLRKCLDEPVHIASACIKTSIDWLNASDLHIGQDSWEPFFSFLEDPLKDLISRLNPSTDLTDENQEPTIKYVREPVIQLAKLALPIIKLIRIFYNKLSEGGLNRERLPRYTEMCSNQIESLFKSPDRLCIDIRDIVGLLDLANLNRAGVLPMAFLDVTNRLKTRFESPMFLLLLYCIPLIPDNDGLVIQHYYKDWCITWNNQLNLAIHNFECVAKTFDVNP</sequence>
<keyword evidence="2" id="KW-1185">Reference proteome</keyword>
<dbReference type="EMBL" id="AJIL01000111">
    <property type="protein sequence ID" value="KNE94698.1"/>
    <property type="molecule type" value="Genomic_DNA"/>
</dbReference>
<protein>
    <submittedName>
        <fullName evidence="1">Uncharacterized protein</fullName>
    </submittedName>
</protein>
<reference evidence="2" key="1">
    <citation type="submission" date="2014-03" db="EMBL/GenBank/DDBJ databases">
        <title>The Genome Sequence of Puccinia striiformis f. sp. tritici PST-78.</title>
        <authorList>
            <consortium name="The Broad Institute Genome Sequencing Platform"/>
            <person name="Cuomo C."/>
            <person name="Hulbert S."/>
            <person name="Chen X."/>
            <person name="Walker B."/>
            <person name="Young S.K."/>
            <person name="Zeng Q."/>
            <person name="Gargeya S."/>
            <person name="Fitzgerald M."/>
            <person name="Haas B."/>
            <person name="Abouelleil A."/>
            <person name="Alvarado L."/>
            <person name="Arachchi H.M."/>
            <person name="Berlin A.M."/>
            <person name="Chapman S.B."/>
            <person name="Goldberg J."/>
            <person name="Griggs A."/>
            <person name="Gujja S."/>
            <person name="Hansen M."/>
            <person name="Howarth C."/>
            <person name="Imamovic A."/>
            <person name="Larimer J."/>
            <person name="McCowan C."/>
            <person name="Montmayeur A."/>
            <person name="Murphy C."/>
            <person name="Neiman D."/>
            <person name="Pearson M."/>
            <person name="Priest M."/>
            <person name="Roberts A."/>
            <person name="Saif S."/>
            <person name="Shea T."/>
            <person name="Sisk P."/>
            <person name="Sykes S."/>
            <person name="Wortman J."/>
            <person name="Nusbaum C."/>
            <person name="Birren B."/>
        </authorList>
    </citation>
    <scope>NUCLEOTIDE SEQUENCE [LARGE SCALE GENOMIC DNA]</scope>
    <source>
        <strain evidence="2">race PST-78</strain>
    </source>
</reference>
<proteinExistence type="predicted"/>
<accession>A0A0L0V5Z8</accession>
<dbReference type="PANTHER" id="PTHR33069">
    <property type="entry name" value="CHROMOSOME 7, WHOLE GENOME SHOTGUN SEQUENCE-RELATED"/>
    <property type="match status" value="1"/>
</dbReference>
<evidence type="ECO:0000313" key="1">
    <source>
        <dbReference type="EMBL" id="KNE94698.1"/>
    </source>
</evidence>
<dbReference type="AlphaFoldDB" id="A0A0L0V5Z8"/>
<dbReference type="Proteomes" id="UP000054564">
    <property type="component" value="Unassembled WGS sequence"/>
</dbReference>
<organism evidence="1 2">
    <name type="scientific">Puccinia striiformis f. sp. tritici PST-78</name>
    <dbReference type="NCBI Taxonomy" id="1165861"/>
    <lineage>
        <taxon>Eukaryota</taxon>
        <taxon>Fungi</taxon>
        <taxon>Dikarya</taxon>
        <taxon>Basidiomycota</taxon>
        <taxon>Pucciniomycotina</taxon>
        <taxon>Pucciniomycetes</taxon>
        <taxon>Pucciniales</taxon>
        <taxon>Pucciniaceae</taxon>
        <taxon>Puccinia</taxon>
    </lineage>
</organism>